<dbReference type="RefSeq" id="WP_188523780.1">
    <property type="nucleotide sequence ID" value="NZ_BMDG01000007.1"/>
</dbReference>
<evidence type="ECO:0000313" key="3">
    <source>
        <dbReference type="Proteomes" id="UP000632535"/>
    </source>
</evidence>
<comment type="caution">
    <text evidence="2">The sequence shown here is derived from an EMBL/GenBank/DDBJ whole genome shotgun (WGS) entry which is preliminary data.</text>
</comment>
<sequence>MTATEPRQTSLLLPERARLFHIGLPKTGTTHLQNAAAALRPELLAHGVHYPGRTFNHRREVSSFMGRGWGWGEKPTRENWDRLMAEVEADTENRIWLGHEFASESSEKTVRSFREALGERIHVVVTLRHYGSILASSWQQYMKMGDVVGFEAWLDAVLADPPNRKVTKTFHTRNDQGLVVSRWADVVGPENVTAIVIDKATPNLLTDAFEDLLGLPRELLATAEQDGYSSNRGMSVEEAELLRAINAEFRRRELPWTAYEHWMRQGVAGHMMSARLPGDRDSSFELPEWAAAKATARGNRYVDQIEATGVRVVGDLDVLRVPARSSKDPVFTVDQVPLDAATEAVLGSIEAGLKKEEKLEAAKEKLAAQRRRQQQQRPTLDSFRASELATEVGRRAARRAKGLLRRG</sequence>
<dbReference type="SUPFAM" id="SSF52540">
    <property type="entry name" value="P-loop containing nucleoside triphosphate hydrolases"/>
    <property type="match status" value="1"/>
</dbReference>
<proteinExistence type="predicted"/>
<feature type="region of interest" description="Disordered" evidence="1">
    <location>
        <begin position="364"/>
        <end position="386"/>
    </location>
</feature>
<keyword evidence="3" id="KW-1185">Reference proteome</keyword>
<name>A0ABQ2B954_9MICO</name>
<reference evidence="3" key="1">
    <citation type="journal article" date="2019" name="Int. J. Syst. Evol. Microbiol.">
        <title>The Global Catalogue of Microorganisms (GCM) 10K type strain sequencing project: providing services to taxonomists for standard genome sequencing and annotation.</title>
        <authorList>
            <consortium name="The Broad Institute Genomics Platform"/>
            <consortium name="The Broad Institute Genome Sequencing Center for Infectious Disease"/>
            <person name="Wu L."/>
            <person name="Ma J."/>
        </authorList>
    </citation>
    <scope>NUCLEOTIDE SEQUENCE [LARGE SCALE GENOMIC DNA]</scope>
    <source>
        <strain evidence="3">CCM 8653</strain>
    </source>
</reference>
<evidence type="ECO:0000313" key="2">
    <source>
        <dbReference type="EMBL" id="GGI08640.1"/>
    </source>
</evidence>
<gene>
    <name evidence="2" type="ORF">GCM10007368_22170</name>
</gene>
<dbReference type="Proteomes" id="UP000632535">
    <property type="component" value="Unassembled WGS sequence"/>
</dbReference>
<evidence type="ECO:0008006" key="4">
    <source>
        <dbReference type="Google" id="ProtNLM"/>
    </source>
</evidence>
<dbReference type="Gene3D" id="3.40.50.300">
    <property type="entry name" value="P-loop containing nucleotide triphosphate hydrolases"/>
    <property type="match status" value="1"/>
</dbReference>
<accession>A0ABQ2B954</accession>
<protein>
    <recommendedName>
        <fullName evidence="4">Sulfotransferase family protein</fullName>
    </recommendedName>
</protein>
<dbReference type="InterPro" id="IPR027417">
    <property type="entry name" value="P-loop_NTPase"/>
</dbReference>
<dbReference type="EMBL" id="BMDG01000007">
    <property type="protein sequence ID" value="GGI08640.1"/>
    <property type="molecule type" value="Genomic_DNA"/>
</dbReference>
<organism evidence="2 3">
    <name type="scientific">Isoptericola cucumis</name>
    <dbReference type="NCBI Taxonomy" id="1776856"/>
    <lineage>
        <taxon>Bacteria</taxon>
        <taxon>Bacillati</taxon>
        <taxon>Actinomycetota</taxon>
        <taxon>Actinomycetes</taxon>
        <taxon>Micrococcales</taxon>
        <taxon>Promicromonosporaceae</taxon>
        <taxon>Isoptericola</taxon>
    </lineage>
</organism>
<evidence type="ECO:0000256" key="1">
    <source>
        <dbReference type="SAM" id="MobiDB-lite"/>
    </source>
</evidence>